<feature type="transmembrane region" description="Helical" evidence="6">
    <location>
        <begin position="201"/>
        <end position="219"/>
    </location>
</feature>
<keyword evidence="9" id="KW-1185">Reference proteome</keyword>
<dbReference type="AlphaFoldDB" id="A0A1A8TR83"/>
<reference evidence="8 9" key="1">
    <citation type="submission" date="2016-06" db="EMBL/GenBank/DDBJ databases">
        <authorList>
            <person name="Kjaerup R.B."/>
            <person name="Dalgaard T.S."/>
            <person name="Juul-Madsen H.R."/>
        </authorList>
    </citation>
    <scope>NUCLEOTIDE SEQUENCE [LARGE SCALE GENOMIC DNA]</scope>
    <source>
        <strain evidence="8 9">CECT 8886</strain>
    </source>
</reference>
<dbReference type="PANTHER" id="PTHR32322:SF2">
    <property type="entry name" value="EAMA DOMAIN-CONTAINING PROTEIN"/>
    <property type="match status" value="1"/>
</dbReference>
<feature type="transmembrane region" description="Helical" evidence="6">
    <location>
        <begin position="168"/>
        <end position="189"/>
    </location>
</feature>
<keyword evidence="5 6" id="KW-0472">Membrane</keyword>
<proteinExistence type="inferred from homology"/>
<evidence type="ECO:0000313" key="9">
    <source>
        <dbReference type="Proteomes" id="UP000092544"/>
    </source>
</evidence>
<evidence type="ECO:0000256" key="2">
    <source>
        <dbReference type="ARBA" id="ARBA00007362"/>
    </source>
</evidence>
<gene>
    <name evidence="8" type="ORF">MSP8886_03547</name>
</gene>
<evidence type="ECO:0000256" key="5">
    <source>
        <dbReference type="ARBA" id="ARBA00023136"/>
    </source>
</evidence>
<dbReference type="EMBL" id="FLOB01000011">
    <property type="protein sequence ID" value="SBS36010.1"/>
    <property type="molecule type" value="Genomic_DNA"/>
</dbReference>
<dbReference type="PANTHER" id="PTHR32322">
    <property type="entry name" value="INNER MEMBRANE TRANSPORTER"/>
    <property type="match status" value="1"/>
</dbReference>
<accession>A0A1A8TR83</accession>
<evidence type="ECO:0000256" key="1">
    <source>
        <dbReference type="ARBA" id="ARBA00004141"/>
    </source>
</evidence>
<comment type="similarity">
    <text evidence="2">Belongs to the EamA transporter family.</text>
</comment>
<dbReference type="OrthoDB" id="9815120at2"/>
<evidence type="ECO:0000256" key="3">
    <source>
        <dbReference type="ARBA" id="ARBA00022692"/>
    </source>
</evidence>
<evidence type="ECO:0000256" key="6">
    <source>
        <dbReference type="SAM" id="Phobius"/>
    </source>
</evidence>
<sequence length="323" mass="33960">MVSEAAGVKAISSTLSVSRGLLYVCFAAIAWGTGGAVAAILYRNGLGPVAVSFWRFAIGMFVLAIVAVIMNSKEKRRAMGAFIRERWGQMIVIGMGLAIYQTAYFAAVQYSGLAVATIVTLGLGPVLMAIGSYLTMNERISRTGALIMAFAILGLGLLTWGGEIGPHSLLGLAFAVLSSICYTCVTLITRAMGRHAYIDRFNVTFFGIVIGTLCLLPVALFEGLTSRSGTIFQSVVFLSYLGVVPTAAAYILFNAGLSSVRATTASVMVLIEPVTAALIAVLFLGEILTPIAVFGVIILMSSVVVLALSERHGAVVVAKQKVS</sequence>
<dbReference type="SUPFAM" id="SSF103481">
    <property type="entry name" value="Multidrug resistance efflux transporter EmrE"/>
    <property type="match status" value="2"/>
</dbReference>
<protein>
    <submittedName>
        <fullName evidence="8">EamA-like transporter family protein</fullName>
    </submittedName>
</protein>
<feature type="transmembrane region" description="Helical" evidence="6">
    <location>
        <begin position="90"/>
        <end position="107"/>
    </location>
</feature>
<dbReference type="Proteomes" id="UP000092544">
    <property type="component" value="Unassembled WGS sequence"/>
</dbReference>
<comment type="subcellular location">
    <subcellularLocation>
        <location evidence="1">Membrane</location>
        <topology evidence="1">Multi-pass membrane protein</topology>
    </subcellularLocation>
</comment>
<evidence type="ECO:0000256" key="4">
    <source>
        <dbReference type="ARBA" id="ARBA00022989"/>
    </source>
</evidence>
<keyword evidence="4 6" id="KW-1133">Transmembrane helix</keyword>
<dbReference type="Pfam" id="PF00892">
    <property type="entry name" value="EamA"/>
    <property type="match status" value="2"/>
</dbReference>
<keyword evidence="3 6" id="KW-0812">Transmembrane</keyword>
<feature type="transmembrane region" description="Helical" evidence="6">
    <location>
        <begin position="265"/>
        <end position="285"/>
    </location>
</feature>
<feature type="transmembrane region" description="Helical" evidence="6">
    <location>
        <begin position="53"/>
        <end position="70"/>
    </location>
</feature>
<dbReference type="InterPro" id="IPR037185">
    <property type="entry name" value="EmrE-like"/>
</dbReference>
<evidence type="ECO:0000313" key="8">
    <source>
        <dbReference type="EMBL" id="SBS36010.1"/>
    </source>
</evidence>
<evidence type="ECO:0000259" key="7">
    <source>
        <dbReference type="Pfam" id="PF00892"/>
    </source>
</evidence>
<dbReference type="InterPro" id="IPR000620">
    <property type="entry name" value="EamA_dom"/>
</dbReference>
<dbReference type="STRING" id="1792290.MSP8886_03547"/>
<name>A0A1A8TR83_9GAMM</name>
<feature type="transmembrane region" description="Helical" evidence="6">
    <location>
        <begin position="143"/>
        <end position="162"/>
    </location>
</feature>
<feature type="domain" description="EamA" evidence="7">
    <location>
        <begin position="170"/>
        <end position="306"/>
    </location>
</feature>
<dbReference type="InterPro" id="IPR050638">
    <property type="entry name" value="AA-Vitamin_Transporters"/>
</dbReference>
<feature type="transmembrane region" description="Helical" evidence="6">
    <location>
        <begin position="291"/>
        <end position="309"/>
    </location>
</feature>
<feature type="transmembrane region" description="Helical" evidence="6">
    <location>
        <begin position="21"/>
        <end position="41"/>
    </location>
</feature>
<organism evidence="8 9">
    <name type="scientific">Marinomonas spartinae</name>
    <dbReference type="NCBI Taxonomy" id="1792290"/>
    <lineage>
        <taxon>Bacteria</taxon>
        <taxon>Pseudomonadati</taxon>
        <taxon>Pseudomonadota</taxon>
        <taxon>Gammaproteobacteria</taxon>
        <taxon>Oceanospirillales</taxon>
        <taxon>Oceanospirillaceae</taxon>
        <taxon>Marinomonas</taxon>
    </lineage>
</organism>
<dbReference type="GO" id="GO:0016020">
    <property type="term" value="C:membrane"/>
    <property type="evidence" value="ECO:0007669"/>
    <property type="project" value="UniProtKB-SubCell"/>
</dbReference>
<feature type="transmembrane region" description="Helical" evidence="6">
    <location>
        <begin position="113"/>
        <end position="136"/>
    </location>
</feature>
<feature type="transmembrane region" description="Helical" evidence="6">
    <location>
        <begin position="231"/>
        <end position="253"/>
    </location>
</feature>
<dbReference type="RefSeq" id="WP_067018877.1">
    <property type="nucleotide sequence ID" value="NZ_FLOB01000011.1"/>
</dbReference>
<feature type="domain" description="EamA" evidence="7">
    <location>
        <begin position="19"/>
        <end position="159"/>
    </location>
</feature>